<sequence>MLMCSGGAALDGRSSIGVRAPPVRHSSLISTEGNGRVKRFVSWNMQDYKVVSMVNADNKASTTSKDKESKDIRSKYYHCGNLGHAANSLNCYARNSVGNVEKSNYMQVCKGDKLLNVDLVADNMNKMVFSIKPGINQIEESVRAMNEGPITMPECSIKLDNKDIKVVADSQFPYTMMGDKI</sequence>
<proteinExistence type="predicted"/>
<evidence type="ECO:0000313" key="2">
    <source>
        <dbReference type="Proteomes" id="UP001066276"/>
    </source>
</evidence>
<accession>A0AAV7WAS1</accession>
<reference evidence="1" key="1">
    <citation type="journal article" date="2022" name="bioRxiv">
        <title>Sequencing and chromosome-scale assembly of the giantPleurodeles waltlgenome.</title>
        <authorList>
            <person name="Brown T."/>
            <person name="Elewa A."/>
            <person name="Iarovenko S."/>
            <person name="Subramanian E."/>
            <person name="Araus A.J."/>
            <person name="Petzold A."/>
            <person name="Susuki M."/>
            <person name="Suzuki K.-i.T."/>
            <person name="Hayashi T."/>
            <person name="Toyoda A."/>
            <person name="Oliveira C."/>
            <person name="Osipova E."/>
            <person name="Leigh N.D."/>
            <person name="Simon A."/>
            <person name="Yun M.H."/>
        </authorList>
    </citation>
    <scope>NUCLEOTIDE SEQUENCE</scope>
    <source>
        <strain evidence="1">20211129_DDA</strain>
        <tissue evidence="1">Liver</tissue>
    </source>
</reference>
<organism evidence="1 2">
    <name type="scientific">Pleurodeles waltl</name>
    <name type="common">Iberian ribbed newt</name>
    <dbReference type="NCBI Taxonomy" id="8319"/>
    <lineage>
        <taxon>Eukaryota</taxon>
        <taxon>Metazoa</taxon>
        <taxon>Chordata</taxon>
        <taxon>Craniata</taxon>
        <taxon>Vertebrata</taxon>
        <taxon>Euteleostomi</taxon>
        <taxon>Amphibia</taxon>
        <taxon>Batrachia</taxon>
        <taxon>Caudata</taxon>
        <taxon>Salamandroidea</taxon>
        <taxon>Salamandridae</taxon>
        <taxon>Pleurodelinae</taxon>
        <taxon>Pleurodeles</taxon>
    </lineage>
</organism>
<comment type="caution">
    <text evidence="1">The sequence shown here is derived from an EMBL/GenBank/DDBJ whole genome shotgun (WGS) entry which is preliminary data.</text>
</comment>
<dbReference type="EMBL" id="JANPWB010000002">
    <property type="protein sequence ID" value="KAJ1209199.1"/>
    <property type="molecule type" value="Genomic_DNA"/>
</dbReference>
<keyword evidence="2" id="KW-1185">Reference proteome</keyword>
<gene>
    <name evidence="1" type="ORF">NDU88_004577</name>
</gene>
<name>A0AAV7WAS1_PLEWA</name>
<dbReference type="AlphaFoldDB" id="A0AAV7WAS1"/>
<dbReference type="Proteomes" id="UP001066276">
    <property type="component" value="Chromosome 1_2"/>
</dbReference>
<protein>
    <submittedName>
        <fullName evidence="1">Uncharacterized protein</fullName>
    </submittedName>
</protein>
<evidence type="ECO:0000313" key="1">
    <source>
        <dbReference type="EMBL" id="KAJ1209199.1"/>
    </source>
</evidence>